<name>A0A6P7SKF7_9MOLL</name>
<accession>A0A6P7SKF7</accession>
<organism evidence="2 3">
    <name type="scientific">Octopus sinensis</name>
    <name type="common">East Asian common octopus</name>
    <dbReference type="NCBI Taxonomy" id="2607531"/>
    <lineage>
        <taxon>Eukaryota</taxon>
        <taxon>Metazoa</taxon>
        <taxon>Spiralia</taxon>
        <taxon>Lophotrochozoa</taxon>
        <taxon>Mollusca</taxon>
        <taxon>Cephalopoda</taxon>
        <taxon>Coleoidea</taxon>
        <taxon>Octopodiformes</taxon>
        <taxon>Octopoda</taxon>
        <taxon>Incirrata</taxon>
        <taxon>Octopodidae</taxon>
        <taxon>Octopus</taxon>
    </lineage>
</organism>
<proteinExistence type="predicted"/>
<dbReference type="AlphaFoldDB" id="A0A6P7SKF7"/>
<dbReference type="KEGG" id="osn:115213514"/>
<reference evidence="3" key="1">
    <citation type="submission" date="2025-08" db="UniProtKB">
        <authorList>
            <consortium name="RefSeq"/>
        </authorList>
    </citation>
    <scope>IDENTIFICATION</scope>
</reference>
<dbReference type="Proteomes" id="UP000515154">
    <property type="component" value="Linkage group LG6"/>
</dbReference>
<keyword evidence="2" id="KW-1185">Reference proteome</keyword>
<keyword evidence="1" id="KW-0732">Signal</keyword>
<feature type="chain" id="PRO_5028461468" evidence="1">
    <location>
        <begin position="23"/>
        <end position="226"/>
    </location>
</feature>
<evidence type="ECO:0000313" key="2">
    <source>
        <dbReference type="Proteomes" id="UP000515154"/>
    </source>
</evidence>
<evidence type="ECO:0000313" key="3">
    <source>
        <dbReference type="RefSeq" id="XP_029638386.1"/>
    </source>
</evidence>
<dbReference type="RefSeq" id="XP_029638386.1">
    <property type="nucleotide sequence ID" value="XM_029782526.2"/>
</dbReference>
<gene>
    <name evidence="3" type="primary">LOC115213514</name>
</gene>
<protein>
    <submittedName>
        <fullName evidence="3">Uncharacterized protein LOC115213514</fullName>
    </submittedName>
</protein>
<feature type="signal peptide" evidence="1">
    <location>
        <begin position="1"/>
        <end position="22"/>
    </location>
</feature>
<evidence type="ECO:0000256" key="1">
    <source>
        <dbReference type="SAM" id="SignalP"/>
    </source>
</evidence>
<sequence>MKIPLQFSSALYLFAWITLVYGVLMQPSEPPIKSTITDPELALNTAKIVSIAVNNTFNTYCPWKNISRCYQFADYFRKQLIVPLPRLSLQDNIIKNQTKLLNMALVNISTTLRKYAVLIKNQLEIERDRICAPAKVIAVPCHYPAACSRLTADSKAMRYCYLRFVESYLTDLNLLMPLDSHETEVDERLLLRKDASASLRRKSILITLRTLQEHVTVTQRILQIYN</sequence>